<keyword evidence="2" id="KW-1185">Reference proteome</keyword>
<dbReference type="AlphaFoldDB" id="A0A1Y1HTE2"/>
<reference evidence="1 2" key="1">
    <citation type="journal article" date="2014" name="Nat. Commun.">
        <title>Klebsormidium flaccidum genome reveals primary factors for plant terrestrial adaptation.</title>
        <authorList>
            <person name="Hori K."/>
            <person name="Maruyama F."/>
            <person name="Fujisawa T."/>
            <person name="Togashi T."/>
            <person name="Yamamoto N."/>
            <person name="Seo M."/>
            <person name="Sato S."/>
            <person name="Yamada T."/>
            <person name="Mori H."/>
            <person name="Tajima N."/>
            <person name="Moriyama T."/>
            <person name="Ikeuchi M."/>
            <person name="Watanabe M."/>
            <person name="Wada H."/>
            <person name="Kobayashi K."/>
            <person name="Saito M."/>
            <person name="Masuda T."/>
            <person name="Sasaki-Sekimoto Y."/>
            <person name="Mashiguchi K."/>
            <person name="Awai K."/>
            <person name="Shimojima M."/>
            <person name="Masuda S."/>
            <person name="Iwai M."/>
            <person name="Nobusawa T."/>
            <person name="Narise T."/>
            <person name="Kondo S."/>
            <person name="Saito H."/>
            <person name="Sato R."/>
            <person name="Murakawa M."/>
            <person name="Ihara Y."/>
            <person name="Oshima-Yamada Y."/>
            <person name="Ohtaka K."/>
            <person name="Satoh M."/>
            <person name="Sonobe K."/>
            <person name="Ishii M."/>
            <person name="Ohtani R."/>
            <person name="Kanamori-Sato M."/>
            <person name="Honoki R."/>
            <person name="Miyazaki D."/>
            <person name="Mochizuki H."/>
            <person name="Umetsu J."/>
            <person name="Higashi K."/>
            <person name="Shibata D."/>
            <person name="Kamiya Y."/>
            <person name="Sato N."/>
            <person name="Nakamura Y."/>
            <person name="Tabata S."/>
            <person name="Ida S."/>
            <person name="Kurokawa K."/>
            <person name="Ohta H."/>
        </authorList>
    </citation>
    <scope>NUCLEOTIDE SEQUENCE [LARGE SCALE GENOMIC DNA]</scope>
    <source>
        <strain evidence="1 2">NIES-2285</strain>
    </source>
</reference>
<dbReference type="EMBL" id="DF236987">
    <property type="protein sequence ID" value="GAQ79807.1"/>
    <property type="molecule type" value="Genomic_DNA"/>
</dbReference>
<accession>A0A1Y1HTE2</accession>
<evidence type="ECO:0000313" key="1">
    <source>
        <dbReference type="EMBL" id="GAQ79807.1"/>
    </source>
</evidence>
<name>A0A1Y1HTE2_KLENI</name>
<dbReference type="Proteomes" id="UP000054558">
    <property type="component" value="Unassembled WGS sequence"/>
</dbReference>
<proteinExistence type="predicted"/>
<gene>
    <name evidence="1" type="ORF">KFL_000380380</name>
</gene>
<organism evidence="1 2">
    <name type="scientific">Klebsormidium nitens</name>
    <name type="common">Green alga</name>
    <name type="synonym">Ulothrix nitens</name>
    <dbReference type="NCBI Taxonomy" id="105231"/>
    <lineage>
        <taxon>Eukaryota</taxon>
        <taxon>Viridiplantae</taxon>
        <taxon>Streptophyta</taxon>
        <taxon>Klebsormidiophyceae</taxon>
        <taxon>Klebsormidiales</taxon>
        <taxon>Klebsormidiaceae</taxon>
        <taxon>Klebsormidium</taxon>
    </lineage>
</organism>
<evidence type="ECO:0000313" key="2">
    <source>
        <dbReference type="Proteomes" id="UP000054558"/>
    </source>
</evidence>
<sequence length="119" mass="13328">MYVYVGAGSITTFKPERTTPGLPFQSLVLGGDASGIMIDEDVKIGSESVRITRNVEELEQSSFPLQWTVSIPLPEDVDTSIRGNKRVKNGVQAVYLKKRKLEEKIIVEDWLEELNSESE</sequence>
<protein>
    <submittedName>
        <fullName evidence="1">Uncharacterized protein</fullName>
    </submittedName>
</protein>